<dbReference type="Proteomes" id="UP000320443">
    <property type="component" value="Unassembled WGS sequence"/>
</dbReference>
<feature type="region of interest" description="Disordered" evidence="1">
    <location>
        <begin position="48"/>
        <end position="67"/>
    </location>
</feature>
<keyword evidence="3" id="KW-1185">Reference proteome</keyword>
<accession>A0A553FRJ2</accession>
<reference evidence="2 3" key="1">
    <citation type="submission" date="2019-07" db="EMBL/GenBank/DDBJ databases">
        <title>Draft genome of C. aurimucosum strain 2274.</title>
        <authorList>
            <person name="Pacheco L.G.C."/>
            <person name="Aguiar E.R.G.R."/>
            <person name="Santos C.S."/>
            <person name="Rocha D.J.P.G."/>
            <person name="Sant'Anna L.O."/>
            <person name="Mattos-Guaraldi A.L."/>
            <person name="Santos L.S."/>
        </authorList>
    </citation>
    <scope>NUCLEOTIDE SEQUENCE [LARGE SCALE GENOMIC DNA]</scope>
    <source>
        <strain evidence="2 3">2274</strain>
    </source>
</reference>
<evidence type="ECO:0000313" key="2">
    <source>
        <dbReference type="EMBL" id="TRX59869.1"/>
    </source>
</evidence>
<protein>
    <submittedName>
        <fullName evidence="2">CAP domain-containing protein</fullName>
    </submittedName>
</protein>
<feature type="compositionally biased region" description="Polar residues" evidence="1">
    <location>
        <begin position="49"/>
        <end position="59"/>
    </location>
</feature>
<name>A0A553FRJ2_9CORY</name>
<organism evidence="2 3">
    <name type="scientific">Corynebacterium hiratae</name>
    <dbReference type="NCBI Taxonomy" id="3139423"/>
    <lineage>
        <taxon>Bacteria</taxon>
        <taxon>Bacillati</taxon>
        <taxon>Actinomycetota</taxon>
        <taxon>Actinomycetes</taxon>
        <taxon>Mycobacteriales</taxon>
        <taxon>Corynebacteriaceae</taxon>
        <taxon>Corynebacterium</taxon>
    </lineage>
</organism>
<dbReference type="SUPFAM" id="SSF55797">
    <property type="entry name" value="PR-1-like"/>
    <property type="match status" value="1"/>
</dbReference>
<dbReference type="RefSeq" id="WP_144013825.1">
    <property type="nucleotide sequence ID" value="NZ_VKDK01000019.1"/>
</dbReference>
<gene>
    <name evidence="2" type="ORF">FNY97_10285</name>
</gene>
<comment type="caution">
    <text evidence="2">The sequence shown here is derived from an EMBL/GenBank/DDBJ whole genome shotgun (WGS) entry which is preliminary data.</text>
</comment>
<dbReference type="AlphaFoldDB" id="A0A553FRJ2"/>
<dbReference type="EMBL" id="VKDK01000019">
    <property type="protein sequence ID" value="TRX59869.1"/>
    <property type="molecule type" value="Genomic_DNA"/>
</dbReference>
<proteinExistence type="predicted"/>
<sequence length="192" mass="20949">MNSFSLPPAVVDILAGRQPAKEDVVLLLQRVLTVLVLGGTLVAAVLSLTNPSDDGSSTDAEPPTSEACDYELPDVSVQRQLNTIQEELIAALNTWRKEDGQAPLVPWIDRQTAAREKAECNAVTKTQEPAEENVQMVQHHLPVDKASAYEFVEAFRASPDHVAALRDRRMTTAAVGVAYNDGEVYVVIQLEE</sequence>
<evidence type="ECO:0000256" key="1">
    <source>
        <dbReference type="SAM" id="MobiDB-lite"/>
    </source>
</evidence>
<evidence type="ECO:0000313" key="3">
    <source>
        <dbReference type="Proteomes" id="UP000320443"/>
    </source>
</evidence>
<dbReference type="InterPro" id="IPR035940">
    <property type="entry name" value="CAP_sf"/>
</dbReference>